<feature type="signal peptide" evidence="1">
    <location>
        <begin position="1"/>
        <end position="17"/>
    </location>
</feature>
<protein>
    <recommendedName>
        <fullName evidence="4">Secreted protein</fullName>
    </recommendedName>
</protein>
<dbReference type="RefSeq" id="XP_031577524.1">
    <property type="nucleotide sequence ID" value="XM_031724637.1"/>
</dbReference>
<proteinExistence type="predicted"/>
<dbReference type="EMBL" id="GG657451">
    <property type="protein sequence ID" value="OAT06976.1"/>
    <property type="molecule type" value="Genomic_DNA"/>
</dbReference>
<evidence type="ECO:0000313" key="3">
    <source>
        <dbReference type="Proteomes" id="UP000002038"/>
    </source>
</evidence>
<dbReference type="AlphaFoldDB" id="A0A179UG05"/>
<sequence>MLAWQGILVRLLHASSGVAHQAQPLLNHPAHLEQIMMDPPGGQPLSYLARMNRIFRNTEVRFPPNLLHSLQLSMQPPAHAFLLLPSRNGGLCPRMFINGSMSSRCPLFFSYQAILCR</sequence>
<evidence type="ECO:0008006" key="4">
    <source>
        <dbReference type="Google" id="ProtNLM"/>
    </source>
</evidence>
<keyword evidence="3" id="KW-1185">Reference proteome</keyword>
<dbReference type="KEGG" id="bgh:BDBG_16749"/>
<gene>
    <name evidence="2" type="ORF">BDBG_16749</name>
</gene>
<evidence type="ECO:0000313" key="2">
    <source>
        <dbReference type="EMBL" id="OAT06976.1"/>
    </source>
</evidence>
<accession>A0A179UG05</accession>
<keyword evidence="1" id="KW-0732">Signal</keyword>
<name>A0A179UG05_BLAGS</name>
<dbReference type="GeneID" id="42528762"/>
<dbReference type="VEuPathDB" id="FungiDB:BDBG_16749"/>
<organism evidence="2 3">
    <name type="scientific">Blastomyces gilchristii (strain SLH14081)</name>
    <name type="common">Blastomyces dermatitidis</name>
    <dbReference type="NCBI Taxonomy" id="559298"/>
    <lineage>
        <taxon>Eukaryota</taxon>
        <taxon>Fungi</taxon>
        <taxon>Dikarya</taxon>
        <taxon>Ascomycota</taxon>
        <taxon>Pezizomycotina</taxon>
        <taxon>Eurotiomycetes</taxon>
        <taxon>Eurotiomycetidae</taxon>
        <taxon>Onygenales</taxon>
        <taxon>Ajellomycetaceae</taxon>
        <taxon>Blastomyces</taxon>
    </lineage>
</organism>
<feature type="chain" id="PRO_5008107356" description="Secreted protein" evidence="1">
    <location>
        <begin position="18"/>
        <end position="117"/>
    </location>
</feature>
<dbReference type="Proteomes" id="UP000002038">
    <property type="component" value="Unassembled WGS sequence"/>
</dbReference>
<evidence type="ECO:0000256" key="1">
    <source>
        <dbReference type="SAM" id="SignalP"/>
    </source>
</evidence>
<reference evidence="3" key="1">
    <citation type="journal article" date="2015" name="PLoS Genet.">
        <title>The dynamic genome and transcriptome of the human fungal pathogen Blastomyces and close relative Emmonsia.</title>
        <authorList>
            <person name="Munoz J.F."/>
            <person name="Gauthier G.M."/>
            <person name="Desjardins C.A."/>
            <person name="Gallo J.E."/>
            <person name="Holder J."/>
            <person name="Sullivan T.D."/>
            <person name="Marty A.J."/>
            <person name="Carmen J.C."/>
            <person name="Chen Z."/>
            <person name="Ding L."/>
            <person name="Gujja S."/>
            <person name="Magrini V."/>
            <person name="Misas E."/>
            <person name="Mitreva M."/>
            <person name="Priest M."/>
            <person name="Saif S."/>
            <person name="Whiston E.A."/>
            <person name="Young S."/>
            <person name="Zeng Q."/>
            <person name="Goldman W.E."/>
            <person name="Mardis E.R."/>
            <person name="Taylor J.W."/>
            <person name="McEwen J.G."/>
            <person name="Clay O.K."/>
            <person name="Klein B.S."/>
            <person name="Cuomo C.A."/>
        </authorList>
    </citation>
    <scope>NUCLEOTIDE SEQUENCE [LARGE SCALE GENOMIC DNA]</scope>
    <source>
        <strain evidence="3">SLH14081</strain>
    </source>
</reference>